<organism evidence="1 2">
    <name type="scientific">Brachybacterium sacelli</name>
    <dbReference type="NCBI Taxonomy" id="173364"/>
    <lineage>
        <taxon>Bacteria</taxon>
        <taxon>Bacillati</taxon>
        <taxon>Actinomycetota</taxon>
        <taxon>Actinomycetes</taxon>
        <taxon>Micrococcales</taxon>
        <taxon>Dermabacteraceae</taxon>
        <taxon>Brachybacterium</taxon>
    </lineage>
</organism>
<keyword evidence="2" id="KW-1185">Reference proteome</keyword>
<evidence type="ECO:0000313" key="1">
    <source>
        <dbReference type="EMBL" id="MBP2382803.1"/>
    </source>
</evidence>
<protein>
    <submittedName>
        <fullName evidence="1">Uncharacterized protein</fullName>
    </submittedName>
</protein>
<reference evidence="1 2" key="1">
    <citation type="submission" date="2021-03" db="EMBL/GenBank/DDBJ databases">
        <title>Sequencing the genomes of 1000 actinobacteria strains.</title>
        <authorList>
            <person name="Klenk H.-P."/>
        </authorList>
    </citation>
    <scope>NUCLEOTIDE SEQUENCE [LARGE SCALE GENOMIC DNA]</scope>
    <source>
        <strain evidence="1 2">DSM 14566</strain>
    </source>
</reference>
<comment type="caution">
    <text evidence="1">The sequence shown here is derived from an EMBL/GenBank/DDBJ whole genome shotgun (WGS) entry which is preliminary data.</text>
</comment>
<sequence>MTPQFNGSTDALDQKRISRVAAYRRHLAHWHFGYRHLSSIRRAS</sequence>
<dbReference type="EMBL" id="JAGIOD010000001">
    <property type="protein sequence ID" value="MBP2382803.1"/>
    <property type="molecule type" value="Genomic_DNA"/>
</dbReference>
<name>A0ABS4X339_9MICO</name>
<gene>
    <name evidence="1" type="ORF">JOF43_002760</name>
</gene>
<dbReference type="Proteomes" id="UP001519290">
    <property type="component" value="Unassembled WGS sequence"/>
</dbReference>
<accession>A0ABS4X339</accession>
<proteinExistence type="predicted"/>
<evidence type="ECO:0000313" key="2">
    <source>
        <dbReference type="Proteomes" id="UP001519290"/>
    </source>
</evidence>